<dbReference type="RefSeq" id="WP_171778348.1">
    <property type="nucleotide sequence ID" value="NZ_CP045273.1"/>
</dbReference>
<reference evidence="2 3" key="1">
    <citation type="submission" date="2019-10" db="EMBL/GenBank/DDBJ databases">
        <title>Complete genome sequences for adaption low water activity.</title>
        <authorList>
            <person name="Zhao L."/>
            <person name="Zhong J."/>
        </authorList>
    </citation>
    <scope>NUCLEOTIDE SEQUENCE [LARGE SCALE GENOMIC DNA]</scope>
    <source>
        <strain evidence="2 3">FDU301</strain>
        <plasmid evidence="3">pfdu301a</plasmid>
    </source>
</reference>
<sequence length="124" mass="13681">MKDILKAALFGFIAVFVVGLGFAGYYLYEVFLKETPVLTETSDDQTASIKIVQTGEPSFFGPTSIKAYYQKDSGYQETKTGTLYNDGGPATLSNFSIQWKDRDNVTITLNSENGASLDVINFKH</sequence>
<evidence type="ECO:0000256" key="1">
    <source>
        <dbReference type="SAM" id="Phobius"/>
    </source>
</evidence>
<accession>A0A6M6E5F4</accession>
<protein>
    <submittedName>
        <fullName evidence="2">Uncharacterized protein</fullName>
    </submittedName>
</protein>
<organism evidence="2 3">
    <name type="scientific">Priestia megaterium</name>
    <name type="common">Bacillus megaterium</name>
    <dbReference type="NCBI Taxonomy" id="1404"/>
    <lineage>
        <taxon>Bacteria</taxon>
        <taxon>Bacillati</taxon>
        <taxon>Bacillota</taxon>
        <taxon>Bacilli</taxon>
        <taxon>Bacillales</taxon>
        <taxon>Bacillaceae</taxon>
        <taxon>Priestia</taxon>
    </lineage>
</organism>
<gene>
    <name evidence="2" type="ORF">FDZ14_30190</name>
</gene>
<evidence type="ECO:0000313" key="2">
    <source>
        <dbReference type="EMBL" id="QJX80359.1"/>
    </source>
</evidence>
<keyword evidence="1" id="KW-1133">Transmembrane helix</keyword>
<name>A0A6M6E5F4_PRIMG</name>
<evidence type="ECO:0000313" key="3">
    <source>
        <dbReference type="Proteomes" id="UP000501076"/>
    </source>
</evidence>
<keyword evidence="1" id="KW-0472">Membrane</keyword>
<dbReference type="AlphaFoldDB" id="A0A6M6E5F4"/>
<feature type="transmembrane region" description="Helical" evidence="1">
    <location>
        <begin position="7"/>
        <end position="28"/>
    </location>
</feature>
<keyword evidence="1" id="KW-0812">Transmembrane</keyword>
<dbReference type="EMBL" id="CP045273">
    <property type="protein sequence ID" value="QJX80359.1"/>
    <property type="molecule type" value="Genomic_DNA"/>
</dbReference>
<keyword evidence="2" id="KW-0614">Plasmid</keyword>
<geneLocation type="plasmid" evidence="3">
    <name>pfdu301a</name>
</geneLocation>
<proteinExistence type="predicted"/>
<dbReference type="Proteomes" id="UP000501076">
    <property type="component" value="Plasmid pFDU301A"/>
</dbReference>